<accession>A0ABX2MBJ9</accession>
<reference evidence="3 4" key="1">
    <citation type="submission" date="2020-05" db="EMBL/GenBank/DDBJ databases">
        <title>Genome Sequencing of Type Strains.</title>
        <authorList>
            <person name="Lemaire J.F."/>
            <person name="Inderbitzin P."/>
            <person name="Gregorio O.A."/>
            <person name="Collins S.B."/>
            <person name="Wespe N."/>
            <person name="Knight-Connoni V."/>
        </authorList>
    </citation>
    <scope>NUCLEOTIDE SEQUENCE [LARGE SCALE GENOMIC DNA]</scope>
    <source>
        <strain evidence="3 4">ATCC 19096</strain>
    </source>
</reference>
<keyword evidence="4" id="KW-1185">Reference proteome</keyword>
<dbReference type="EMBL" id="JABMCE010000060">
    <property type="protein sequence ID" value="NUU13132.1"/>
    <property type="molecule type" value="Genomic_DNA"/>
</dbReference>
<feature type="region of interest" description="Disordered" evidence="1">
    <location>
        <begin position="519"/>
        <end position="558"/>
    </location>
</feature>
<dbReference type="InterPro" id="IPR003593">
    <property type="entry name" value="AAA+_ATPase"/>
</dbReference>
<dbReference type="SMART" id="SM00382">
    <property type="entry name" value="AAA"/>
    <property type="match status" value="1"/>
</dbReference>
<feature type="domain" description="AAA+ ATPase" evidence="2">
    <location>
        <begin position="13"/>
        <end position="193"/>
    </location>
</feature>
<dbReference type="InterPro" id="IPR027417">
    <property type="entry name" value="P-loop_NTPase"/>
</dbReference>
<evidence type="ECO:0000313" key="4">
    <source>
        <dbReference type="Proteomes" id="UP000573001"/>
    </source>
</evidence>
<feature type="compositionally biased region" description="Low complexity" evidence="1">
    <location>
        <begin position="527"/>
        <end position="541"/>
    </location>
</feature>
<dbReference type="SUPFAM" id="SSF52540">
    <property type="entry name" value="P-loop containing nucleoside triphosphate hydrolases"/>
    <property type="match status" value="1"/>
</dbReference>
<evidence type="ECO:0000313" key="3">
    <source>
        <dbReference type="EMBL" id="NUU13132.1"/>
    </source>
</evidence>
<evidence type="ECO:0000259" key="2">
    <source>
        <dbReference type="SMART" id="SM00382"/>
    </source>
</evidence>
<dbReference type="Gene3D" id="3.40.50.300">
    <property type="entry name" value="P-loop containing nucleotide triphosphate hydrolases"/>
    <property type="match status" value="1"/>
</dbReference>
<feature type="compositionally biased region" description="Acidic residues" evidence="1">
    <location>
        <begin position="548"/>
        <end position="558"/>
    </location>
</feature>
<dbReference type="Pfam" id="PF07728">
    <property type="entry name" value="AAA_5"/>
    <property type="match status" value="1"/>
</dbReference>
<dbReference type="InterPro" id="IPR011704">
    <property type="entry name" value="ATPase_dyneun-rel_AAA"/>
</dbReference>
<comment type="caution">
    <text evidence="3">The sequence shown here is derived from an EMBL/GenBank/DDBJ whole genome shotgun (WGS) entry which is preliminary data.</text>
</comment>
<organism evidence="3 4">
    <name type="scientific">Curtobacterium pusillum</name>
    <dbReference type="NCBI Taxonomy" id="69373"/>
    <lineage>
        <taxon>Bacteria</taxon>
        <taxon>Bacillati</taxon>
        <taxon>Actinomycetota</taxon>
        <taxon>Actinomycetes</taxon>
        <taxon>Micrococcales</taxon>
        <taxon>Microbacteriaceae</taxon>
        <taxon>Curtobacterium</taxon>
    </lineage>
</organism>
<name>A0ABX2MBJ9_9MICO</name>
<dbReference type="Proteomes" id="UP000573001">
    <property type="component" value="Unassembled WGS sequence"/>
</dbReference>
<gene>
    <name evidence="3" type="ORF">HP507_04685</name>
</gene>
<sequence>MDLALETIRVLRRFKNAVLEGPPGTGKSHVVDAVAAGWEAQTSRPLGGNGRGRYAITLHPSTTYEEFVEGLRYDETKSMFVRRDGFLREVISDAISNPGADYLVLIDELNRANVPKVFGDLLLTMEASKRSSWNGTKWAGGMEVTLPYSGKLFSVPDNVYLLGTMNTSDRSIAPIDSALRRRFGFVRVEPLAGEALRAKLIETDGAEAAERLARSIDQLTNLNEALRRSLGPSAMLGHSYVFGVDPTGGAVADANDPLAVVRETVSASAATGVFWVEARKLDGGSHNQLNLPDIEPGTGRKGIVDAFFPLSSGGSTTTQRSPRGTHDKVEILFAGKRYVDNVVRFNPAGPNYKIYYQGTTAIGEKFSTIGASLLLDHKVHVWLRRNDNTLELLLLDRSPAVLAALEGVSVAPDGWHEHTRNPNGRSYGVVDLASLAATGTTQRSADEDAEWMIWRYAILPQLLDTATQVGATELLTTRTRNAWLETANASDLADRWATFDAFLSSLSLTIEEEGHGLTRGLTVSEVPSSPAPDSTDAPEPTGTTPVTNEDDPYATDDE</sequence>
<protein>
    <submittedName>
        <fullName evidence="3">AAA domain-containing protein</fullName>
    </submittedName>
</protein>
<dbReference type="PANTHER" id="PTHR37291:SF1">
    <property type="entry name" value="TYPE IV METHYL-DIRECTED RESTRICTION ENZYME ECOKMCRB SUBUNIT"/>
    <property type="match status" value="1"/>
</dbReference>
<evidence type="ECO:0000256" key="1">
    <source>
        <dbReference type="SAM" id="MobiDB-lite"/>
    </source>
</evidence>
<proteinExistence type="predicted"/>
<dbReference type="InterPro" id="IPR052934">
    <property type="entry name" value="Methyl-DNA_Rec/Restrict_Enz"/>
</dbReference>
<dbReference type="PANTHER" id="PTHR37291">
    <property type="entry name" value="5-METHYLCYTOSINE-SPECIFIC RESTRICTION ENZYME B"/>
    <property type="match status" value="1"/>
</dbReference>
<dbReference type="RefSeq" id="WP_175350687.1">
    <property type="nucleotide sequence ID" value="NZ_BAAAWQ010000001.1"/>
</dbReference>